<organism evidence="1 2">
    <name type="scientific">Xanthomonas axonopodis</name>
    <dbReference type="NCBI Taxonomy" id="53413"/>
    <lineage>
        <taxon>Bacteria</taxon>
        <taxon>Pseudomonadati</taxon>
        <taxon>Pseudomonadota</taxon>
        <taxon>Gammaproteobacteria</taxon>
        <taxon>Lysobacterales</taxon>
        <taxon>Lysobacteraceae</taxon>
        <taxon>Xanthomonas</taxon>
    </lineage>
</organism>
<protein>
    <submittedName>
        <fullName evidence="1">Uncharacterized protein</fullName>
    </submittedName>
</protein>
<proteinExistence type="predicted"/>
<sequence length="79" mass="8794">MTRATTQIAIHTQGLTVRAGKAKLDQIGLQAACLPINGCQRCRTCLYINRRQSIGALECLDRLLGRRIKRLVCLQPMTV</sequence>
<name>A0A0P6V949_9XANT</name>
<accession>A0A0P6V949</accession>
<gene>
    <name evidence="1" type="ORF">XAXN_15120</name>
</gene>
<evidence type="ECO:0000313" key="1">
    <source>
        <dbReference type="EMBL" id="KPL48204.1"/>
    </source>
</evidence>
<comment type="caution">
    <text evidence="1">The sequence shown here is derived from an EMBL/GenBank/DDBJ whole genome shotgun (WGS) entry which is preliminary data.</text>
</comment>
<dbReference type="EMBL" id="JFAQ01000163">
    <property type="protein sequence ID" value="KPL48204.1"/>
    <property type="molecule type" value="Genomic_DNA"/>
</dbReference>
<reference evidence="1 2" key="1">
    <citation type="submission" date="2014-02" db="EMBL/GenBank/DDBJ databases">
        <title>Genome sequence of Xanthomonas axonopodis DSM 3585 (T).</title>
        <authorList>
            <person name="Midha S."/>
            <person name="Patil P.B."/>
        </authorList>
    </citation>
    <scope>NUCLEOTIDE SEQUENCE [LARGE SCALE GENOMIC DNA]</scope>
    <source>
        <strain evidence="1 2">DSM 3585</strain>
    </source>
</reference>
<evidence type="ECO:0000313" key="2">
    <source>
        <dbReference type="Proteomes" id="UP000054035"/>
    </source>
</evidence>
<dbReference type="Proteomes" id="UP000054035">
    <property type="component" value="Unassembled WGS sequence"/>
</dbReference>
<dbReference type="PATRIC" id="fig|53413.25.peg.1331"/>
<dbReference type="AlphaFoldDB" id="A0A0P6V949"/>